<dbReference type="Proteomes" id="UP000092382">
    <property type="component" value="Unassembled WGS sequence"/>
</dbReference>
<reference evidence="1 2" key="1">
    <citation type="submission" date="2015-09" db="EMBL/GenBank/DDBJ databases">
        <title>Whole genome shotgun sequence assembly of Aphanizomenon flos-aquae UKL13.</title>
        <authorList>
            <person name="Driscoll C."/>
        </authorList>
    </citation>
    <scope>NUCLEOTIDE SEQUENCE [LARGE SCALE GENOMIC DNA]</scope>
    <source>
        <strain evidence="1">MDT13</strain>
    </source>
</reference>
<proteinExistence type="predicted"/>
<name>A0A1B7VFQ1_APHFL</name>
<feature type="non-terminal residue" evidence="1">
    <location>
        <position position="196"/>
    </location>
</feature>
<accession>A0A1B7VFQ1</accession>
<evidence type="ECO:0000313" key="2">
    <source>
        <dbReference type="Proteomes" id="UP000092382"/>
    </source>
</evidence>
<dbReference type="EMBL" id="LJOY01000187">
    <property type="protein sequence ID" value="OBQ15574.1"/>
    <property type="molecule type" value="Genomic_DNA"/>
</dbReference>
<evidence type="ECO:0008006" key="3">
    <source>
        <dbReference type="Google" id="ProtNLM"/>
    </source>
</evidence>
<dbReference type="AlphaFoldDB" id="A0A1B7VFQ1"/>
<sequence length="196" mass="21083">MFRFKQFVAEAPGAAMSEAIPLARLQSIVNLEVGSYRDRLYPPLTTLGLFIEQSLSADGACQDAVARYLSARHARDQAPCSLNTGPYCKARQRLPISLVEQLSATIGERLEQSAPSQWRWRGRRVKLLDGTTVSMPDTPANQAAYPQSGEQAPGLGFPFAQLVGLLSLATGAVLGVAMGSTKGKGSGEQALFRELM</sequence>
<organism evidence="1 2">
    <name type="scientific">Aphanizomenon flos-aquae LD13</name>
    <dbReference type="NCBI Taxonomy" id="1710894"/>
    <lineage>
        <taxon>Bacteria</taxon>
        <taxon>Bacillati</taxon>
        <taxon>Cyanobacteriota</taxon>
        <taxon>Cyanophyceae</taxon>
        <taxon>Nostocales</taxon>
        <taxon>Aphanizomenonaceae</taxon>
        <taxon>Aphanizomenon</taxon>
    </lineage>
</organism>
<gene>
    <name evidence="1" type="ORF">AN481_19645</name>
</gene>
<comment type="caution">
    <text evidence="1">The sequence shown here is derived from an EMBL/GenBank/DDBJ whole genome shotgun (WGS) entry which is preliminary data.</text>
</comment>
<evidence type="ECO:0000313" key="1">
    <source>
        <dbReference type="EMBL" id="OBQ15574.1"/>
    </source>
</evidence>
<protein>
    <recommendedName>
        <fullName evidence="3">Transposase</fullName>
    </recommendedName>
</protein>